<evidence type="ECO:0000256" key="3">
    <source>
        <dbReference type="ARBA" id="ARBA00008704"/>
    </source>
</evidence>
<keyword evidence="9" id="KW-0862">Zinc</keyword>
<dbReference type="InterPro" id="IPR006845">
    <property type="entry name" value="Pex_N"/>
</dbReference>
<dbReference type="GO" id="GO:0016874">
    <property type="term" value="F:ligase activity"/>
    <property type="evidence" value="ECO:0007669"/>
    <property type="project" value="UniProtKB-KW"/>
</dbReference>
<dbReference type="AlphaFoldDB" id="A0A1X7R951"/>
<keyword evidence="18" id="KW-1185">Reference proteome</keyword>
<keyword evidence="8" id="KW-0863">Zinc-finger</keyword>
<evidence type="ECO:0000256" key="15">
    <source>
        <dbReference type="ARBA" id="ARBA00034505"/>
    </source>
</evidence>
<dbReference type="InterPro" id="IPR013083">
    <property type="entry name" value="Znf_RING/FYVE/PHD"/>
</dbReference>
<keyword evidence="11" id="KW-1133">Transmembrane helix</keyword>
<evidence type="ECO:0000256" key="5">
    <source>
        <dbReference type="ARBA" id="ARBA00022448"/>
    </source>
</evidence>
<comment type="pathway">
    <text evidence="2">Protein modification; protein ubiquitination.</text>
</comment>
<evidence type="ECO:0000256" key="7">
    <source>
        <dbReference type="ARBA" id="ARBA00022723"/>
    </source>
</evidence>
<dbReference type="Pfam" id="PF04757">
    <property type="entry name" value="Pex2_Pex12"/>
    <property type="match status" value="1"/>
</dbReference>
<dbReference type="GO" id="GO:1990429">
    <property type="term" value="C:peroxisomal importomer complex"/>
    <property type="evidence" value="ECO:0007669"/>
    <property type="project" value="TreeGrafter"/>
</dbReference>
<evidence type="ECO:0000313" key="18">
    <source>
        <dbReference type="Proteomes" id="UP000196158"/>
    </source>
</evidence>
<sequence>MSFYSNLPSVQNESNALSSYHPTLFEIISSQEIDDLLPASLRYILTKYWITNYPSRFSISINTYFDEWFSLLLKGSVEWYHLYKYNSTFVDKYYGLQKFNNSNKERSKVYLDLITKGKLSEWPKLLHLKRSQRIITWLQNIIFPYLTNKIDDYQKKLINHSLFNEITQWQRLFLKIYPILKKSILILNLFVKLSFISGTHNSITLLDYIFNISYVRKIVPLNYESDITDNMSIGQGLNKKVNFNHFTVKNGLQNITRNAWDGVAFTGSQIFPTFMFMLKIYQWWISQDLTAKLQKRINNLDKEIPRPPLNSSDLEILSDSNCIICKNIIQNPAIIETGYVMCYPCAVTYLQEHEGECPVTHKKLLQCTFDKNLNEWNVSKSVRKLLI</sequence>
<evidence type="ECO:0000256" key="10">
    <source>
        <dbReference type="ARBA" id="ARBA00022927"/>
    </source>
</evidence>
<keyword evidence="5" id="KW-0813">Transport</keyword>
<accession>A0A1X7R951</accession>
<evidence type="ECO:0000313" key="17">
    <source>
        <dbReference type="EMBL" id="SMN21766.1"/>
    </source>
</evidence>
<keyword evidence="6" id="KW-0812">Transmembrane</keyword>
<gene>
    <name evidence="17" type="ORF">KASA_0J00726G</name>
</gene>
<keyword evidence="7" id="KW-0479">Metal-binding</keyword>
<evidence type="ECO:0000256" key="8">
    <source>
        <dbReference type="ARBA" id="ARBA00022771"/>
    </source>
</evidence>
<dbReference type="GO" id="GO:0016562">
    <property type="term" value="P:protein import into peroxisome matrix, receptor recycling"/>
    <property type="evidence" value="ECO:0007669"/>
    <property type="project" value="UniProtKB-ARBA"/>
</dbReference>
<evidence type="ECO:0000256" key="9">
    <source>
        <dbReference type="ARBA" id="ARBA00022833"/>
    </source>
</evidence>
<evidence type="ECO:0000256" key="4">
    <source>
        <dbReference type="ARBA" id="ARBA00018980"/>
    </source>
</evidence>
<dbReference type="Gene3D" id="3.30.40.10">
    <property type="entry name" value="Zinc/RING finger domain, C3HC4 (zinc finger)"/>
    <property type="match status" value="1"/>
</dbReference>
<dbReference type="EMBL" id="FXLY01000009">
    <property type="protein sequence ID" value="SMN21766.1"/>
    <property type="molecule type" value="Genomic_DNA"/>
</dbReference>
<proteinExistence type="inferred from homology"/>
<name>A0A1X7R951_9SACH</name>
<organism evidence="17 18">
    <name type="scientific">Maudiozyma saulgeensis</name>
    <dbReference type="NCBI Taxonomy" id="1789683"/>
    <lineage>
        <taxon>Eukaryota</taxon>
        <taxon>Fungi</taxon>
        <taxon>Dikarya</taxon>
        <taxon>Ascomycota</taxon>
        <taxon>Saccharomycotina</taxon>
        <taxon>Saccharomycetes</taxon>
        <taxon>Saccharomycetales</taxon>
        <taxon>Saccharomycetaceae</taxon>
        <taxon>Maudiozyma</taxon>
    </lineage>
</organism>
<reference evidence="17 18" key="1">
    <citation type="submission" date="2017-04" db="EMBL/GenBank/DDBJ databases">
        <authorList>
            <person name="Afonso C.L."/>
            <person name="Miller P.J."/>
            <person name="Scott M.A."/>
            <person name="Spackman E."/>
            <person name="Goraichik I."/>
            <person name="Dimitrov K.M."/>
            <person name="Suarez D.L."/>
            <person name="Swayne D.E."/>
        </authorList>
    </citation>
    <scope>NUCLEOTIDE SEQUENCE [LARGE SCALE GENOMIC DNA]</scope>
</reference>
<dbReference type="GO" id="GO:0005778">
    <property type="term" value="C:peroxisomal membrane"/>
    <property type="evidence" value="ECO:0007669"/>
    <property type="project" value="UniProtKB-SubCell"/>
</dbReference>
<dbReference type="SUPFAM" id="SSF57850">
    <property type="entry name" value="RING/U-box"/>
    <property type="match status" value="1"/>
</dbReference>
<evidence type="ECO:0000256" key="2">
    <source>
        <dbReference type="ARBA" id="ARBA00004906"/>
    </source>
</evidence>
<comment type="subunit">
    <text evidence="15">Component of the PEX2-PEX10-PEX12 retrotranslocation channel, composed of PEX2, PEX10 and PEX12.</text>
</comment>
<dbReference type="OrthoDB" id="107372at2759"/>
<comment type="subcellular location">
    <subcellularLocation>
        <location evidence="1">Peroxisome membrane</location>
        <topology evidence="1">Multi-pass membrane protein</topology>
    </subcellularLocation>
</comment>
<dbReference type="GO" id="GO:0004842">
    <property type="term" value="F:ubiquitin-protein transferase activity"/>
    <property type="evidence" value="ECO:0007669"/>
    <property type="project" value="TreeGrafter"/>
</dbReference>
<dbReference type="GO" id="GO:0006513">
    <property type="term" value="P:protein monoubiquitination"/>
    <property type="evidence" value="ECO:0007669"/>
    <property type="project" value="TreeGrafter"/>
</dbReference>
<feature type="domain" description="Pex N-terminal" evidence="16">
    <location>
        <begin position="31"/>
        <end position="285"/>
    </location>
</feature>
<keyword evidence="17" id="KW-0436">Ligase</keyword>
<evidence type="ECO:0000256" key="14">
    <source>
        <dbReference type="ARBA" id="ARBA00029692"/>
    </source>
</evidence>
<protein>
    <recommendedName>
        <fullName evidence="4">Peroxisome assembly protein 12</fullName>
    </recommendedName>
    <alternativeName>
        <fullName evidence="14">Peroxin-12</fullName>
    </alternativeName>
</protein>
<dbReference type="PANTHER" id="PTHR12888:SF0">
    <property type="entry name" value="PEROXISOME ASSEMBLY PROTEIN 12"/>
    <property type="match status" value="1"/>
</dbReference>
<keyword evidence="10" id="KW-0653">Protein transport</keyword>
<evidence type="ECO:0000256" key="11">
    <source>
        <dbReference type="ARBA" id="ARBA00022989"/>
    </source>
</evidence>
<evidence type="ECO:0000256" key="1">
    <source>
        <dbReference type="ARBA" id="ARBA00004585"/>
    </source>
</evidence>
<dbReference type="InterPro" id="IPR017375">
    <property type="entry name" value="PEX12"/>
</dbReference>
<dbReference type="PANTHER" id="PTHR12888">
    <property type="entry name" value="PEROXISOME ASSEMBLY PROTEIN 12 PEROXIN-12"/>
    <property type="match status" value="1"/>
</dbReference>
<evidence type="ECO:0000256" key="6">
    <source>
        <dbReference type="ARBA" id="ARBA00022692"/>
    </source>
</evidence>
<dbReference type="Proteomes" id="UP000196158">
    <property type="component" value="Unassembled WGS sequence"/>
</dbReference>
<evidence type="ECO:0000256" key="12">
    <source>
        <dbReference type="ARBA" id="ARBA00023136"/>
    </source>
</evidence>
<dbReference type="STRING" id="1789683.A0A1X7R951"/>
<dbReference type="GO" id="GO:0008270">
    <property type="term" value="F:zinc ion binding"/>
    <property type="evidence" value="ECO:0007669"/>
    <property type="project" value="UniProtKB-KW"/>
</dbReference>
<keyword evidence="12" id="KW-0472">Membrane</keyword>
<evidence type="ECO:0000256" key="13">
    <source>
        <dbReference type="ARBA" id="ARBA00023140"/>
    </source>
</evidence>
<keyword evidence="13" id="KW-0576">Peroxisome</keyword>
<comment type="similarity">
    <text evidence="3">Belongs to the pex2/pex10/pex12 family.</text>
</comment>
<evidence type="ECO:0000259" key="16">
    <source>
        <dbReference type="Pfam" id="PF04757"/>
    </source>
</evidence>